<dbReference type="Gene3D" id="3.40.1010.10">
    <property type="entry name" value="Cobalt-precorrin-4 Transmethylase, Domain 1"/>
    <property type="match status" value="1"/>
</dbReference>
<dbReference type="GO" id="GO:0016829">
    <property type="term" value="F:lyase activity"/>
    <property type="evidence" value="ECO:0007669"/>
    <property type="project" value="UniProtKB-KW"/>
</dbReference>
<evidence type="ECO:0000259" key="15">
    <source>
        <dbReference type="Pfam" id="PF00590"/>
    </source>
</evidence>
<comment type="similarity">
    <text evidence="2 14">Belongs to the precorrin methyltransferase family.</text>
</comment>
<dbReference type="GO" id="GO:0019354">
    <property type="term" value="P:siroheme biosynthetic process"/>
    <property type="evidence" value="ECO:0007669"/>
    <property type="project" value="UniProtKB-UniPathway"/>
</dbReference>
<dbReference type="Gene3D" id="3.40.50.720">
    <property type="entry name" value="NAD(P)-binding Rossmann-like Domain"/>
    <property type="match status" value="1"/>
</dbReference>
<dbReference type="NCBIfam" id="TIGR01469">
    <property type="entry name" value="cobA_cysG_Cterm"/>
    <property type="match status" value="1"/>
</dbReference>
<evidence type="ECO:0000256" key="11">
    <source>
        <dbReference type="ARBA" id="ARBA00023268"/>
    </source>
</evidence>
<dbReference type="SUPFAM" id="SSF51735">
    <property type="entry name" value="NAD(P)-binding Rossmann-fold domains"/>
    <property type="match status" value="1"/>
</dbReference>
<dbReference type="Pfam" id="PF00590">
    <property type="entry name" value="TP_methylase"/>
    <property type="match status" value="1"/>
</dbReference>
<dbReference type="Pfam" id="PF10414">
    <property type="entry name" value="CysG_dimeriser"/>
    <property type="match status" value="1"/>
</dbReference>
<keyword evidence="18" id="KW-1185">Reference proteome</keyword>
<name>A0A1H4LCV9_9HYPH</name>
<keyword evidence="6" id="KW-0949">S-adenosyl-L-methionine</keyword>
<sequence>MAGSTSEAPSGAGADTRSYLLHQHFLNVAYRVIGECLGDLADHPVFHFLVHFLAQFAQNQRRGDEDEFAEFALVGKLVEALGNINGKTLLFDAVPVRLIHGAAVGAMTIIEASRPVRALLAAWRIFLVDRTHHLKIGVGRIAFIAKEQCLLAIGNDNPCIVYKPKLSHIDLHSFHGFEETQPAASRSTRRIWYPGKNGEGFPAEKRCGEKAILSHTRDGECVSSQQTMQTAIIPGIFHEGSRTMATDTQKLAAFPVFMRVENRSVVIVGNGDEALAKARLLSQSSATLTLVTDAPEKTLADWAETNDARLIRAPYAPRYIENAALVFAATDDEAQDRAIVADARARSIPVNAVDRPELCDFYTPALVNRAPLAVAIGTEGAGPVLAQMVRARVDQMLSPSLGALAHLATQYRDAVDRLVPRGLARRRFWKAFFTGDTARAVERGDVAAARRSASSLLAAGEDIPGHIALVGAGPGAEDLLTLRAQRLLMEADVIVYDALVPEAVVAMGRRDAERISVGKRKGCHTKSQEEINDLLVALGRDGKRVVRLKSGDPLIFGRAGEEMAALREASVSYEVVPGVTAAFAAAADFELPLTLRGIASSIVFTTGHDLKGRTLPDWASLAVSGATIAVYMGRSVAADVAGRLVEAGLSPDTAVAVIENASRDDRRLLHGTLSDLPSLAERSELTGPVMTLIGDAVAGANFERSKALATYKHQLERA</sequence>
<evidence type="ECO:0000256" key="2">
    <source>
        <dbReference type="ARBA" id="ARBA00005879"/>
    </source>
</evidence>
<reference evidence="18" key="1">
    <citation type="submission" date="2016-10" db="EMBL/GenBank/DDBJ databases">
        <authorList>
            <person name="Varghese N."/>
            <person name="Submissions S."/>
        </authorList>
    </citation>
    <scope>NUCLEOTIDE SEQUENCE [LARGE SCALE GENOMIC DNA]</scope>
    <source>
        <strain evidence="18">ES.061</strain>
    </source>
</reference>
<dbReference type="NCBIfam" id="TIGR01470">
    <property type="entry name" value="cysG_Nterm"/>
    <property type="match status" value="1"/>
</dbReference>
<dbReference type="FunFam" id="3.40.1010.10:FF:000001">
    <property type="entry name" value="Siroheme synthase"/>
    <property type="match status" value="1"/>
</dbReference>
<dbReference type="PANTHER" id="PTHR45790:SF3">
    <property type="entry name" value="S-ADENOSYL-L-METHIONINE-DEPENDENT UROPORPHYRINOGEN III METHYLTRANSFERASE, CHLOROPLASTIC"/>
    <property type="match status" value="1"/>
</dbReference>
<evidence type="ECO:0000313" key="17">
    <source>
        <dbReference type="EMBL" id="SEB68318.1"/>
    </source>
</evidence>
<gene>
    <name evidence="17" type="ORF">SAMN05216452_2754</name>
</gene>
<dbReference type="CDD" id="cd11642">
    <property type="entry name" value="SUMT"/>
    <property type="match status" value="1"/>
</dbReference>
<dbReference type="InterPro" id="IPR000878">
    <property type="entry name" value="4pyrrol_Mease"/>
</dbReference>
<dbReference type="GO" id="GO:0004851">
    <property type="term" value="F:uroporphyrin-III C-methyltransferase activity"/>
    <property type="evidence" value="ECO:0007669"/>
    <property type="project" value="TreeGrafter"/>
</dbReference>
<dbReference type="SUPFAM" id="SSF53790">
    <property type="entry name" value="Tetrapyrrole methylase"/>
    <property type="match status" value="1"/>
</dbReference>
<dbReference type="GO" id="GO:0009236">
    <property type="term" value="P:cobalamin biosynthetic process"/>
    <property type="evidence" value="ECO:0007669"/>
    <property type="project" value="UniProtKB-KW"/>
</dbReference>
<evidence type="ECO:0000256" key="5">
    <source>
        <dbReference type="ARBA" id="ARBA00022679"/>
    </source>
</evidence>
<dbReference type="SUPFAM" id="SSF75615">
    <property type="entry name" value="Siroheme synthase middle domains-like"/>
    <property type="match status" value="1"/>
</dbReference>
<dbReference type="Proteomes" id="UP000199064">
    <property type="component" value="Unassembled WGS sequence"/>
</dbReference>
<evidence type="ECO:0000256" key="6">
    <source>
        <dbReference type="ARBA" id="ARBA00022691"/>
    </source>
</evidence>
<comment type="pathway">
    <text evidence="1">Porphyrin-containing compound metabolism; siroheme biosynthesis; sirohydrochlorin from precorrin-2: step 1/1.</text>
</comment>
<accession>A0A1H4LCV9</accession>
<comment type="catalytic activity">
    <reaction evidence="13">
        <text>precorrin-2 + NAD(+) = sirohydrochlorin + NADH + 2 H(+)</text>
        <dbReference type="Rhea" id="RHEA:15613"/>
        <dbReference type="ChEBI" id="CHEBI:15378"/>
        <dbReference type="ChEBI" id="CHEBI:57540"/>
        <dbReference type="ChEBI" id="CHEBI:57945"/>
        <dbReference type="ChEBI" id="CHEBI:58351"/>
        <dbReference type="ChEBI" id="CHEBI:58827"/>
        <dbReference type="EC" id="1.3.1.76"/>
    </reaction>
</comment>
<feature type="domain" description="Tetrapyrrole methylase" evidence="15">
    <location>
        <begin position="467"/>
        <end position="676"/>
    </location>
</feature>
<dbReference type="InterPro" id="IPR035996">
    <property type="entry name" value="4pyrrol_Methylase_sf"/>
</dbReference>
<dbReference type="Gene3D" id="1.10.8.210">
    <property type="entry name" value="Sirohaem synthase, dimerisation domain"/>
    <property type="match status" value="1"/>
</dbReference>
<evidence type="ECO:0000256" key="13">
    <source>
        <dbReference type="ARBA" id="ARBA00047561"/>
    </source>
</evidence>
<dbReference type="NCBIfam" id="NF004790">
    <property type="entry name" value="PRK06136.1"/>
    <property type="match status" value="1"/>
</dbReference>
<keyword evidence="4 14" id="KW-0489">Methyltransferase</keyword>
<keyword evidence="8" id="KW-0520">NAD</keyword>
<dbReference type="UniPathway" id="UPA00262">
    <property type="reaction ID" value="UER00211"/>
</dbReference>
<organism evidence="17 18">
    <name type="scientific">Nitratireductor aquibiodomus</name>
    <dbReference type="NCBI Taxonomy" id="204799"/>
    <lineage>
        <taxon>Bacteria</taxon>
        <taxon>Pseudomonadati</taxon>
        <taxon>Pseudomonadota</taxon>
        <taxon>Alphaproteobacteria</taxon>
        <taxon>Hyphomicrobiales</taxon>
        <taxon>Phyllobacteriaceae</taxon>
        <taxon>Nitratireductor</taxon>
    </lineage>
</organism>
<dbReference type="InterPro" id="IPR003043">
    <property type="entry name" value="Uropor_MeTrfase_CS"/>
</dbReference>
<keyword evidence="10" id="KW-0627">Porphyrin biosynthesis</keyword>
<dbReference type="AlphaFoldDB" id="A0A1H4LCV9"/>
<dbReference type="InterPro" id="IPR050161">
    <property type="entry name" value="Siro_Cobalamin_biosynth"/>
</dbReference>
<evidence type="ECO:0000256" key="10">
    <source>
        <dbReference type="ARBA" id="ARBA00023244"/>
    </source>
</evidence>
<evidence type="ECO:0000259" key="16">
    <source>
        <dbReference type="Pfam" id="PF10414"/>
    </source>
</evidence>
<dbReference type="Pfam" id="PF13241">
    <property type="entry name" value="NAD_binding_7"/>
    <property type="match status" value="1"/>
</dbReference>
<feature type="domain" description="Sirohaem synthase dimerisation" evidence="16">
    <location>
        <begin position="400"/>
        <end position="457"/>
    </location>
</feature>
<dbReference type="InterPro" id="IPR037115">
    <property type="entry name" value="Sirohaem_synt_dimer_dom_sf"/>
</dbReference>
<dbReference type="InterPro" id="IPR036291">
    <property type="entry name" value="NAD(P)-bd_dom_sf"/>
</dbReference>
<dbReference type="PROSITE" id="PS00840">
    <property type="entry name" value="SUMT_2"/>
    <property type="match status" value="1"/>
</dbReference>
<dbReference type="Gene3D" id="3.30.160.110">
    <property type="entry name" value="Siroheme synthase, domain 2"/>
    <property type="match status" value="1"/>
</dbReference>
<evidence type="ECO:0000256" key="7">
    <source>
        <dbReference type="ARBA" id="ARBA00023002"/>
    </source>
</evidence>
<dbReference type="EMBL" id="FNSL01000001">
    <property type="protein sequence ID" value="SEB68318.1"/>
    <property type="molecule type" value="Genomic_DNA"/>
</dbReference>
<evidence type="ECO:0000256" key="3">
    <source>
        <dbReference type="ARBA" id="ARBA00022573"/>
    </source>
</evidence>
<evidence type="ECO:0000256" key="4">
    <source>
        <dbReference type="ARBA" id="ARBA00022603"/>
    </source>
</evidence>
<evidence type="ECO:0000256" key="9">
    <source>
        <dbReference type="ARBA" id="ARBA00023239"/>
    </source>
</evidence>
<dbReference type="Gene3D" id="3.30.950.10">
    <property type="entry name" value="Methyltransferase, Cobalt-precorrin-4 Transmethylase, Domain 2"/>
    <property type="match status" value="1"/>
</dbReference>
<keyword evidence="9" id="KW-0456">Lyase</keyword>
<evidence type="ECO:0000256" key="1">
    <source>
        <dbReference type="ARBA" id="ARBA00005010"/>
    </source>
</evidence>
<dbReference type="InterPro" id="IPR006367">
    <property type="entry name" value="Sirohaem_synthase_N"/>
</dbReference>
<dbReference type="NCBIfam" id="NF007922">
    <property type="entry name" value="PRK10637.1"/>
    <property type="match status" value="1"/>
</dbReference>
<keyword evidence="5 14" id="KW-0808">Transferase</keyword>
<comment type="pathway">
    <text evidence="12">Porphyrin-containing compound metabolism; siroheme biosynthesis; precorrin-2 from uroporphyrinogen III: step 1/1.</text>
</comment>
<dbReference type="PROSITE" id="PS00839">
    <property type="entry name" value="SUMT_1"/>
    <property type="match status" value="1"/>
</dbReference>
<keyword evidence="11" id="KW-0511">Multifunctional enzyme</keyword>
<dbReference type="InterPro" id="IPR019478">
    <property type="entry name" value="Sirohaem_synthase_dimer_dom"/>
</dbReference>
<proteinExistence type="inferred from homology"/>
<dbReference type="InterPro" id="IPR014777">
    <property type="entry name" value="4pyrrole_Mease_sub1"/>
</dbReference>
<keyword evidence="7" id="KW-0560">Oxidoreductase</keyword>
<keyword evidence="3" id="KW-0169">Cobalamin biosynthesis</keyword>
<dbReference type="GO" id="GO:0043115">
    <property type="term" value="F:precorrin-2 dehydrogenase activity"/>
    <property type="evidence" value="ECO:0007669"/>
    <property type="project" value="UniProtKB-EC"/>
</dbReference>
<dbReference type="InterPro" id="IPR014776">
    <property type="entry name" value="4pyrrole_Mease_sub2"/>
</dbReference>
<evidence type="ECO:0000256" key="14">
    <source>
        <dbReference type="RuleBase" id="RU003960"/>
    </source>
</evidence>
<evidence type="ECO:0000256" key="12">
    <source>
        <dbReference type="ARBA" id="ARBA00025705"/>
    </source>
</evidence>
<dbReference type="GO" id="GO:0032259">
    <property type="term" value="P:methylation"/>
    <property type="evidence" value="ECO:0007669"/>
    <property type="project" value="UniProtKB-KW"/>
</dbReference>
<evidence type="ECO:0000313" key="18">
    <source>
        <dbReference type="Proteomes" id="UP000199064"/>
    </source>
</evidence>
<dbReference type="InterPro" id="IPR006366">
    <property type="entry name" value="CobA/CysG_C"/>
</dbReference>
<protein>
    <submittedName>
        <fullName evidence="17">Uroporphyrin-III C-methyltransferase</fullName>
    </submittedName>
</protein>
<dbReference type="PANTHER" id="PTHR45790">
    <property type="entry name" value="SIROHEME SYNTHASE-RELATED"/>
    <property type="match status" value="1"/>
</dbReference>
<evidence type="ECO:0000256" key="8">
    <source>
        <dbReference type="ARBA" id="ARBA00023027"/>
    </source>
</evidence>